<feature type="region of interest" description="Disordered" evidence="1">
    <location>
        <begin position="372"/>
        <end position="401"/>
    </location>
</feature>
<name>A0ABN8M9U2_9CNID</name>
<dbReference type="SMART" id="SM00382">
    <property type="entry name" value="AAA"/>
    <property type="match status" value="1"/>
</dbReference>
<dbReference type="Pfam" id="PF00004">
    <property type="entry name" value="AAA"/>
    <property type="match status" value="1"/>
</dbReference>
<dbReference type="InterPro" id="IPR011990">
    <property type="entry name" value="TPR-like_helical_dom_sf"/>
</dbReference>
<reference evidence="3 4" key="1">
    <citation type="submission" date="2022-05" db="EMBL/GenBank/DDBJ databases">
        <authorList>
            <consortium name="Genoscope - CEA"/>
            <person name="William W."/>
        </authorList>
    </citation>
    <scope>NUCLEOTIDE SEQUENCE [LARGE SCALE GENOMIC DNA]</scope>
</reference>
<protein>
    <recommendedName>
        <fullName evidence="2">AAA+ ATPase domain-containing protein</fullName>
    </recommendedName>
</protein>
<sequence length="1020" mass="114950">MSDILIRCRSQASIKSGKTQHSGNSESSLIVQVLRFLINEAAESGLQWDSLPLLEFVAMNHDHENAAHFLEEITDRYARDITPEGRERIDLSELLAAIDASHEEDEATDSSDGRNDSDSSYDGDVESLLCDSEEPTSDSEDDHSDMLRKVVATGNEIQMGKNSAETDERVILNLPSGYFLGVQIDEKVFHLRIKMKKEMKTVLFFSTANCQCEGDGKSKKQTQPTHSRLKDSTISLKESVITERVSDQPFPMSSDLMLPFGKNGKFSRKPIAIKQREKDSKLLQGEYRISRIREHFNCEFPNLRSMKSVRQPIICFLLTTESINRCLSTMEDRWRIQLQLQRLSGRMTMSPLSLLFQAMHIKPEEALKSLSTDADLSLPSDNTSRTRCKPFDSPLPSNDSTPSDVVALTSIYRPFGKILLSFVSDRNGFLPPESWFEDEDCELLMECWKWRRCKNNLLALKVVEIKDQPASSGLRGQGRLATGVYKRPLWEEKGLVKRVPENFIGRNWTGKTSLKTSLVWRANKSRENTEPEPEFLVTVPLKVIEKAKELSKPTDMSLQDCKEVEKAKDHSQEPSTKGMDPSLKLRVPKQPEDMKDYLMSSVYPPVIVNTNHPKTLSCVHADNPYHKTEPKHLVESSYGTLKDNAYSKRLKEPLVVDSKKSESSENVENILSFPERLPPTIKDLKKPQPMKGDVTELKSVIGEKQQDKTKPDNNEERCTCSKEGTWPYLLKAPLKSEDLTFGGRQGKCEEIIQHVTSGSNPLVSIWGSPGIGKSSVAISVGHSLQSRGFPVYWISLRGVHSKDDLTSKFLSVFRKPIINGQSFHQSVSLDDELRQLFSVISNRSVFVLDAADDLLEGGSPKVKEEVALLLEEVQNQGVAFLLTTTKPLEFLDKRFAGHRDFRIGPALCSVPNEHRGTKDCYFSLAITQSEINDFPSAPHSHQRASKQSGEHQASTADCYHLDNTQNSMDKIASALEFQQRALNIRLDLLGEEHSSTTDSYYFLGNAQNERNFFMSAQESL</sequence>
<dbReference type="Proteomes" id="UP001159427">
    <property type="component" value="Unassembled WGS sequence"/>
</dbReference>
<evidence type="ECO:0000313" key="3">
    <source>
        <dbReference type="EMBL" id="CAH3026078.1"/>
    </source>
</evidence>
<dbReference type="InterPro" id="IPR027417">
    <property type="entry name" value="P-loop_NTPase"/>
</dbReference>
<proteinExistence type="predicted"/>
<dbReference type="SUPFAM" id="SSF48452">
    <property type="entry name" value="TPR-like"/>
    <property type="match status" value="1"/>
</dbReference>
<feature type="region of interest" description="Disordered" evidence="1">
    <location>
        <begin position="102"/>
        <end position="145"/>
    </location>
</feature>
<evidence type="ECO:0000259" key="2">
    <source>
        <dbReference type="SMART" id="SM00382"/>
    </source>
</evidence>
<gene>
    <name evidence="3" type="ORF">PEVE_00027999</name>
</gene>
<feature type="region of interest" description="Disordered" evidence="1">
    <location>
        <begin position="935"/>
        <end position="954"/>
    </location>
</feature>
<organism evidence="3 4">
    <name type="scientific">Porites evermanni</name>
    <dbReference type="NCBI Taxonomy" id="104178"/>
    <lineage>
        <taxon>Eukaryota</taxon>
        <taxon>Metazoa</taxon>
        <taxon>Cnidaria</taxon>
        <taxon>Anthozoa</taxon>
        <taxon>Hexacorallia</taxon>
        <taxon>Scleractinia</taxon>
        <taxon>Fungiina</taxon>
        <taxon>Poritidae</taxon>
        <taxon>Porites</taxon>
    </lineage>
</organism>
<feature type="domain" description="AAA+ ATPase" evidence="2">
    <location>
        <begin position="759"/>
        <end position="905"/>
    </location>
</feature>
<accession>A0ABN8M9U2</accession>
<keyword evidence="4" id="KW-1185">Reference proteome</keyword>
<dbReference type="InterPro" id="IPR003959">
    <property type="entry name" value="ATPase_AAA_core"/>
</dbReference>
<evidence type="ECO:0000256" key="1">
    <source>
        <dbReference type="SAM" id="MobiDB-lite"/>
    </source>
</evidence>
<evidence type="ECO:0000313" key="4">
    <source>
        <dbReference type="Proteomes" id="UP001159427"/>
    </source>
</evidence>
<feature type="compositionally biased region" description="Polar residues" evidence="1">
    <location>
        <begin position="372"/>
        <end position="385"/>
    </location>
</feature>
<dbReference type="InterPro" id="IPR003593">
    <property type="entry name" value="AAA+_ATPase"/>
</dbReference>
<dbReference type="Gene3D" id="1.25.40.10">
    <property type="entry name" value="Tetratricopeptide repeat domain"/>
    <property type="match status" value="1"/>
</dbReference>
<dbReference type="Gene3D" id="3.40.50.300">
    <property type="entry name" value="P-loop containing nucleotide triphosphate hydrolases"/>
    <property type="match status" value="1"/>
</dbReference>
<feature type="region of interest" description="Disordered" evidence="1">
    <location>
        <begin position="562"/>
        <end position="585"/>
    </location>
</feature>
<dbReference type="SUPFAM" id="SSF52540">
    <property type="entry name" value="P-loop containing nucleoside triphosphate hydrolases"/>
    <property type="match status" value="1"/>
</dbReference>
<feature type="compositionally biased region" description="Basic and acidic residues" evidence="1">
    <location>
        <begin position="562"/>
        <end position="572"/>
    </location>
</feature>
<comment type="caution">
    <text evidence="3">The sequence shown here is derived from an EMBL/GenBank/DDBJ whole genome shotgun (WGS) entry which is preliminary data.</text>
</comment>
<feature type="compositionally biased region" description="Polar residues" evidence="1">
    <location>
        <begin position="945"/>
        <end position="954"/>
    </location>
</feature>
<dbReference type="EMBL" id="CALNXI010000387">
    <property type="protein sequence ID" value="CAH3026078.1"/>
    <property type="molecule type" value="Genomic_DNA"/>
</dbReference>
<feature type="compositionally biased region" description="Acidic residues" evidence="1">
    <location>
        <begin position="119"/>
        <end position="143"/>
    </location>
</feature>